<gene>
    <name evidence="2" type="ORF">GDO81_029785</name>
</gene>
<dbReference type="AlphaFoldDB" id="A0AAV6YFS3"/>
<evidence type="ECO:0000256" key="1">
    <source>
        <dbReference type="SAM" id="SignalP"/>
    </source>
</evidence>
<feature type="signal peptide" evidence="1">
    <location>
        <begin position="1"/>
        <end position="26"/>
    </location>
</feature>
<name>A0AAV6YFS3_ENGPU</name>
<organism evidence="2 3">
    <name type="scientific">Engystomops pustulosus</name>
    <name type="common">Tungara frog</name>
    <name type="synonym">Physalaemus pustulosus</name>
    <dbReference type="NCBI Taxonomy" id="76066"/>
    <lineage>
        <taxon>Eukaryota</taxon>
        <taxon>Metazoa</taxon>
        <taxon>Chordata</taxon>
        <taxon>Craniata</taxon>
        <taxon>Vertebrata</taxon>
        <taxon>Euteleostomi</taxon>
        <taxon>Amphibia</taxon>
        <taxon>Batrachia</taxon>
        <taxon>Anura</taxon>
        <taxon>Neobatrachia</taxon>
        <taxon>Hyloidea</taxon>
        <taxon>Leptodactylidae</taxon>
        <taxon>Leiuperinae</taxon>
        <taxon>Engystomops</taxon>
    </lineage>
</organism>
<reference evidence="2" key="1">
    <citation type="thesis" date="2020" institute="ProQuest LLC" country="789 East Eisenhower Parkway, Ann Arbor, MI, USA">
        <title>Comparative Genomics and Chromosome Evolution.</title>
        <authorList>
            <person name="Mudd A.B."/>
        </authorList>
    </citation>
    <scope>NUCLEOTIDE SEQUENCE</scope>
    <source>
        <strain evidence="2">237g6f4</strain>
        <tissue evidence="2">Blood</tissue>
    </source>
</reference>
<keyword evidence="1" id="KW-0732">Signal</keyword>
<dbReference type="Proteomes" id="UP000824782">
    <property type="component" value="Unassembled WGS sequence"/>
</dbReference>
<comment type="caution">
    <text evidence="2">The sequence shown here is derived from an EMBL/GenBank/DDBJ whole genome shotgun (WGS) entry which is preliminary data.</text>
</comment>
<proteinExistence type="predicted"/>
<dbReference type="EMBL" id="WNYA01083123">
    <property type="protein sequence ID" value="KAG8534978.1"/>
    <property type="molecule type" value="Genomic_DNA"/>
</dbReference>
<accession>A0AAV6YFS3</accession>
<evidence type="ECO:0008006" key="4">
    <source>
        <dbReference type="Google" id="ProtNLM"/>
    </source>
</evidence>
<feature type="chain" id="PRO_5043507430" description="Secreted protein" evidence="1">
    <location>
        <begin position="27"/>
        <end position="115"/>
    </location>
</feature>
<sequence length="115" mass="12420">MVRAPKRHILWMLTALGGHVSWMVRALGDVSCGCHCSAAVQSSAETMMEASTAGFLRPGISDATWWGGCICDVAAGASELCLLYTPNIFGLYNMTCSLIPPSRRETLECSDVYWG</sequence>
<evidence type="ECO:0000313" key="3">
    <source>
        <dbReference type="Proteomes" id="UP000824782"/>
    </source>
</evidence>
<keyword evidence="3" id="KW-1185">Reference proteome</keyword>
<protein>
    <recommendedName>
        <fullName evidence="4">Secreted protein</fullName>
    </recommendedName>
</protein>
<evidence type="ECO:0000313" key="2">
    <source>
        <dbReference type="EMBL" id="KAG8534978.1"/>
    </source>
</evidence>